<organism evidence="5 6">
    <name type="scientific">Conyzicola nivalis</name>
    <dbReference type="NCBI Taxonomy" id="1477021"/>
    <lineage>
        <taxon>Bacteria</taxon>
        <taxon>Bacillati</taxon>
        <taxon>Actinomycetota</taxon>
        <taxon>Actinomycetes</taxon>
        <taxon>Micrococcales</taxon>
        <taxon>Microbacteriaceae</taxon>
        <taxon>Conyzicola</taxon>
    </lineage>
</organism>
<dbReference type="PANTHER" id="PTHR33204">
    <property type="entry name" value="TRANSCRIPTIONAL REGULATOR, MARR FAMILY"/>
    <property type="match status" value="1"/>
</dbReference>
<evidence type="ECO:0000256" key="1">
    <source>
        <dbReference type="ARBA" id="ARBA00023015"/>
    </source>
</evidence>
<keyword evidence="3" id="KW-0804">Transcription</keyword>
<keyword evidence="2 5" id="KW-0238">DNA-binding</keyword>
<dbReference type="InterPro" id="IPR036390">
    <property type="entry name" value="WH_DNA-bd_sf"/>
</dbReference>
<dbReference type="RefSeq" id="WP_354022777.1">
    <property type="nucleotide sequence ID" value="NZ_JBEPSJ010000001.1"/>
</dbReference>
<dbReference type="Gene3D" id="1.10.10.10">
    <property type="entry name" value="Winged helix-like DNA-binding domain superfamily/Winged helix DNA-binding domain"/>
    <property type="match status" value="1"/>
</dbReference>
<dbReference type="Proteomes" id="UP001549257">
    <property type="component" value="Unassembled WGS sequence"/>
</dbReference>
<name>A0ABV2QHP5_9MICO</name>
<dbReference type="InterPro" id="IPR002577">
    <property type="entry name" value="HTH_HxlR"/>
</dbReference>
<dbReference type="EMBL" id="JBEPSJ010000001">
    <property type="protein sequence ID" value="MET4580555.1"/>
    <property type="molecule type" value="Genomic_DNA"/>
</dbReference>
<evidence type="ECO:0000256" key="3">
    <source>
        <dbReference type="ARBA" id="ARBA00023163"/>
    </source>
</evidence>
<reference evidence="5 6" key="1">
    <citation type="submission" date="2024-06" db="EMBL/GenBank/DDBJ databases">
        <title>Sorghum-associated microbial communities from plants grown in Nebraska, USA.</title>
        <authorList>
            <person name="Schachtman D."/>
        </authorList>
    </citation>
    <scope>NUCLEOTIDE SEQUENCE [LARGE SCALE GENOMIC DNA]</scope>
    <source>
        <strain evidence="5 6">2857</strain>
    </source>
</reference>
<feature type="domain" description="HTH hxlR-type" evidence="4">
    <location>
        <begin position="18"/>
        <end position="116"/>
    </location>
</feature>
<dbReference type="PANTHER" id="PTHR33204:SF37">
    <property type="entry name" value="HTH-TYPE TRANSCRIPTIONAL REGULATOR YODB"/>
    <property type="match status" value="1"/>
</dbReference>
<dbReference type="Pfam" id="PF01638">
    <property type="entry name" value="HxlR"/>
    <property type="match status" value="1"/>
</dbReference>
<dbReference type="PROSITE" id="PS51118">
    <property type="entry name" value="HTH_HXLR"/>
    <property type="match status" value="1"/>
</dbReference>
<comment type="caution">
    <text evidence="5">The sequence shown here is derived from an EMBL/GenBank/DDBJ whole genome shotgun (WGS) entry which is preliminary data.</text>
</comment>
<gene>
    <name evidence="5" type="ORF">ABIE21_000045</name>
</gene>
<accession>A0ABV2QHP5</accession>
<evidence type="ECO:0000313" key="5">
    <source>
        <dbReference type="EMBL" id="MET4580555.1"/>
    </source>
</evidence>
<evidence type="ECO:0000259" key="4">
    <source>
        <dbReference type="PROSITE" id="PS51118"/>
    </source>
</evidence>
<protein>
    <submittedName>
        <fullName evidence="5">DNA-binding HxlR family transcriptional regulator</fullName>
    </submittedName>
</protein>
<proteinExistence type="predicted"/>
<evidence type="ECO:0000313" key="6">
    <source>
        <dbReference type="Proteomes" id="UP001549257"/>
    </source>
</evidence>
<keyword evidence="1" id="KW-0805">Transcription regulation</keyword>
<keyword evidence="6" id="KW-1185">Reference proteome</keyword>
<sequence length="116" mass="13086">MTTRTQHTDIQHIDDAECRRFQSSVELVGKRWSSGVLLAIARGAERFSDIVATVPGLSDRLLAQRLRELEASGLLTREVIASTPVQVRYRLTPRGDNLMESMQPLVAWGQRWGTPR</sequence>
<dbReference type="InterPro" id="IPR036388">
    <property type="entry name" value="WH-like_DNA-bd_sf"/>
</dbReference>
<dbReference type="SUPFAM" id="SSF46785">
    <property type="entry name" value="Winged helix' DNA-binding domain"/>
    <property type="match status" value="1"/>
</dbReference>
<evidence type="ECO:0000256" key="2">
    <source>
        <dbReference type="ARBA" id="ARBA00023125"/>
    </source>
</evidence>
<dbReference type="GO" id="GO:0003677">
    <property type="term" value="F:DNA binding"/>
    <property type="evidence" value="ECO:0007669"/>
    <property type="project" value="UniProtKB-KW"/>
</dbReference>